<dbReference type="EMBL" id="CP002338">
    <property type="protein sequence ID" value="ADQ59815.1"/>
    <property type="molecule type" value="Genomic_DNA"/>
</dbReference>
<feature type="transmembrane region" description="Helical" evidence="1">
    <location>
        <begin position="118"/>
        <end position="138"/>
    </location>
</feature>
<feature type="transmembrane region" description="Helical" evidence="1">
    <location>
        <begin position="311"/>
        <end position="333"/>
    </location>
</feature>
<organism evidence="2 3">
    <name type="scientific">Lactobacillus amylovorus (strain GRL 1112)</name>
    <dbReference type="NCBI Taxonomy" id="695560"/>
    <lineage>
        <taxon>Bacteria</taxon>
        <taxon>Bacillati</taxon>
        <taxon>Bacillota</taxon>
        <taxon>Bacilli</taxon>
        <taxon>Lactobacillales</taxon>
        <taxon>Lactobacillaceae</taxon>
        <taxon>Lactobacillus</taxon>
    </lineage>
</organism>
<dbReference type="Proteomes" id="UP000007033">
    <property type="component" value="Chromosome"/>
</dbReference>
<evidence type="ECO:0008006" key="4">
    <source>
        <dbReference type="Google" id="ProtNLM"/>
    </source>
</evidence>
<evidence type="ECO:0000256" key="1">
    <source>
        <dbReference type="SAM" id="Phobius"/>
    </source>
</evidence>
<proteinExistence type="predicted"/>
<evidence type="ECO:0000313" key="3">
    <source>
        <dbReference type="Proteomes" id="UP000007033"/>
    </source>
</evidence>
<keyword evidence="1" id="KW-1133">Transmembrane helix</keyword>
<feature type="transmembrane region" description="Helical" evidence="1">
    <location>
        <begin position="202"/>
        <end position="218"/>
    </location>
</feature>
<feature type="transmembrane region" description="Helical" evidence="1">
    <location>
        <begin position="68"/>
        <end position="88"/>
    </location>
</feature>
<name>E4SMJ0_LACAR</name>
<sequence length="396" mass="45774">MKIKLGRESVYCLGLALFLVGQLLGHTLLPVPPYIRYSFIFLGLLISIFSFVILDFNELYYAVNRLTLIKIIILIFIILLTVISIVSFKRNHNYVLLVNIIFILSAYHIHFEKILKTFFVVACSVLLIMLLAYILGLVGDGQVLQGRKTFGYRMPTDLVQLIVYITLSKIYLNLMKGRNNTSLYLLIFVIAIITLVESNSRLGSLTLLLLIPYTIFLKRKIFKSDFQISKFTQSILKNLFFIGALLSYLVTELFIRYPNNSVLEFINQITSARLTNNRMGIEFFGYSIWGQDIYTNISSFFKGWFYIDNSFYVFLLSYGLALLVLVGIGYRYVVNKCLKIHEYIIPFILLVIVLDSLIDQHLYSLEYNIFLLLPFSLVSINEKNEDNKTCLNDKHT</sequence>
<dbReference type="AlphaFoldDB" id="E4SMJ0"/>
<feature type="transmembrane region" description="Helical" evidence="1">
    <location>
        <begin position="340"/>
        <end position="358"/>
    </location>
</feature>
<feature type="transmembrane region" description="Helical" evidence="1">
    <location>
        <begin position="158"/>
        <end position="174"/>
    </location>
</feature>
<feature type="transmembrane region" description="Helical" evidence="1">
    <location>
        <begin position="181"/>
        <end position="196"/>
    </location>
</feature>
<dbReference type="HOGENOM" id="CLU_725452_0_0_9"/>
<gene>
    <name evidence="2" type="ordered locus">LA2_09540</name>
</gene>
<dbReference type="KEGG" id="lam:LA2_09540"/>
<keyword evidence="1" id="KW-0472">Membrane</keyword>
<keyword evidence="1" id="KW-0812">Transmembrane</keyword>
<dbReference type="RefSeq" id="WP_013438583.1">
    <property type="nucleotide sequence ID" value="NC_014724.1"/>
</dbReference>
<feature type="transmembrane region" description="Helical" evidence="1">
    <location>
        <begin position="239"/>
        <end position="257"/>
    </location>
</feature>
<evidence type="ECO:0000313" key="2">
    <source>
        <dbReference type="EMBL" id="ADQ59815.1"/>
    </source>
</evidence>
<feature type="transmembrane region" description="Helical" evidence="1">
    <location>
        <begin position="35"/>
        <end position="56"/>
    </location>
</feature>
<accession>E4SMJ0</accession>
<reference evidence="2 3" key="1">
    <citation type="journal article" date="2011" name="J. Bacteriol.">
        <title>Genome sequence of Lactobacillus amylovorus GRL1112.</title>
        <authorList>
            <person name="Kant R."/>
            <person name="Paulin L."/>
            <person name="Alatalo E."/>
            <person name="de Vos W.M."/>
            <person name="Palva A."/>
        </authorList>
    </citation>
    <scope>NUCLEOTIDE SEQUENCE [LARGE SCALE GENOMIC DNA]</scope>
    <source>
        <strain evidence="2 3">GRL 1112</strain>
    </source>
</reference>
<feature type="transmembrane region" description="Helical" evidence="1">
    <location>
        <begin position="94"/>
        <end position="111"/>
    </location>
</feature>
<protein>
    <recommendedName>
        <fullName evidence="4">Polysaccharide polymerase</fullName>
    </recommendedName>
</protein>
<dbReference type="PATRIC" id="fig|695560.3.peg.1877"/>